<feature type="compositionally biased region" description="Basic residues" evidence="1">
    <location>
        <begin position="172"/>
        <end position="181"/>
    </location>
</feature>
<proteinExistence type="predicted"/>
<evidence type="ECO:0000259" key="2">
    <source>
        <dbReference type="Pfam" id="PF20049"/>
    </source>
</evidence>
<accession>A0A3N0YVQ0</accession>
<reference evidence="3 4" key="1">
    <citation type="submission" date="2018-10" db="EMBL/GenBank/DDBJ databases">
        <title>Genome assembly for a Yunnan-Guizhou Plateau 3E fish, Anabarilius grahami (Regan), and its evolutionary and genetic applications.</title>
        <authorList>
            <person name="Jiang W."/>
        </authorList>
    </citation>
    <scope>NUCLEOTIDE SEQUENCE [LARGE SCALE GENOMIC DNA]</scope>
    <source>
        <strain evidence="3">AG-KIZ</strain>
        <tissue evidence="3">Muscle</tissue>
    </source>
</reference>
<dbReference type="InterPro" id="IPR045609">
    <property type="entry name" value="DUF6451"/>
</dbReference>
<organism evidence="3 4">
    <name type="scientific">Anabarilius grahami</name>
    <name type="common">Kanglang fish</name>
    <name type="synonym">Barilius grahami</name>
    <dbReference type="NCBI Taxonomy" id="495550"/>
    <lineage>
        <taxon>Eukaryota</taxon>
        <taxon>Metazoa</taxon>
        <taxon>Chordata</taxon>
        <taxon>Craniata</taxon>
        <taxon>Vertebrata</taxon>
        <taxon>Euteleostomi</taxon>
        <taxon>Actinopterygii</taxon>
        <taxon>Neopterygii</taxon>
        <taxon>Teleostei</taxon>
        <taxon>Ostariophysi</taxon>
        <taxon>Cypriniformes</taxon>
        <taxon>Xenocyprididae</taxon>
        <taxon>Xenocypridinae</taxon>
        <taxon>Xenocypridinae incertae sedis</taxon>
        <taxon>Anabarilius</taxon>
    </lineage>
</organism>
<name>A0A3N0YVQ0_ANAGA</name>
<dbReference type="AlphaFoldDB" id="A0A3N0YVQ0"/>
<dbReference type="Pfam" id="PF20049">
    <property type="entry name" value="DUF6451"/>
    <property type="match status" value="1"/>
</dbReference>
<evidence type="ECO:0000313" key="4">
    <source>
        <dbReference type="Proteomes" id="UP000281406"/>
    </source>
</evidence>
<dbReference type="Proteomes" id="UP000281406">
    <property type="component" value="Unassembled WGS sequence"/>
</dbReference>
<dbReference type="OrthoDB" id="410381at2759"/>
<evidence type="ECO:0000256" key="1">
    <source>
        <dbReference type="SAM" id="MobiDB-lite"/>
    </source>
</evidence>
<dbReference type="PANTHER" id="PTHR47027:SF25">
    <property type="entry name" value="REVERSE TRANSCRIPTASE DOMAIN-CONTAINING PROTEIN"/>
    <property type="match status" value="1"/>
</dbReference>
<dbReference type="PANTHER" id="PTHR47027">
    <property type="entry name" value="REVERSE TRANSCRIPTASE DOMAIN-CONTAINING PROTEIN"/>
    <property type="match status" value="1"/>
</dbReference>
<evidence type="ECO:0000313" key="3">
    <source>
        <dbReference type="EMBL" id="ROL49971.1"/>
    </source>
</evidence>
<feature type="region of interest" description="Disordered" evidence="1">
    <location>
        <begin position="140"/>
        <end position="181"/>
    </location>
</feature>
<comment type="caution">
    <text evidence="3">The sequence shown here is derived from an EMBL/GenBank/DDBJ whole genome shotgun (WGS) entry which is preliminary data.</text>
</comment>
<keyword evidence="4" id="KW-1185">Reference proteome</keyword>
<dbReference type="EMBL" id="RJVU01024579">
    <property type="protein sequence ID" value="ROL49971.1"/>
    <property type="molecule type" value="Genomic_DNA"/>
</dbReference>
<gene>
    <name evidence="3" type="ORF">DPX16_6379</name>
</gene>
<protein>
    <recommendedName>
        <fullName evidence="2">DUF6451 domain-containing protein</fullName>
    </recommendedName>
</protein>
<sequence length="181" mass="21333">MILCRIGKASAVFQRLKPIWEATTISIKTKLRLFNSIVIPTAIYAAETWKTSARIVQRLKVFQQQCLQQIMRVSHRDRITNDEVHCRTDTRPLRDVVTERRLRFAGHVLRLPPNRHAKKYHPVEANSWQETTRATASHLPSHFHRGPPSYRHFMGQSRNHRGRSSPLDKSCRPMRLRRRRN</sequence>
<feature type="domain" description="DUF6451" evidence="2">
    <location>
        <begin position="13"/>
        <end position="36"/>
    </location>
</feature>